<reference evidence="3" key="1">
    <citation type="journal article" date="2019" name="Int. J. Syst. Evol. Microbiol.">
        <title>The Global Catalogue of Microorganisms (GCM) 10K type strain sequencing project: providing services to taxonomists for standard genome sequencing and annotation.</title>
        <authorList>
            <consortium name="The Broad Institute Genomics Platform"/>
            <consortium name="The Broad Institute Genome Sequencing Center for Infectious Disease"/>
            <person name="Wu L."/>
            <person name="Ma J."/>
        </authorList>
    </citation>
    <scope>NUCLEOTIDE SEQUENCE [LARGE SCALE GENOMIC DNA]</scope>
    <source>
        <strain evidence="3">GH52</strain>
    </source>
</reference>
<name>A0ABW4YNE1_9BACL</name>
<keyword evidence="3" id="KW-1185">Reference proteome</keyword>
<feature type="transmembrane region" description="Helical" evidence="1">
    <location>
        <begin position="185"/>
        <end position="207"/>
    </location>
</feature>
<keyword evidence="1" id="KW-0812">Transmembrane</keyword>
<dbReference type="EMBL" id="JBHUHO010000038">
    <property type="protein sequence ID" value="MFD2117265.1"/>
    <property type="molecule type" value="Genomic_DNA"/>
</dbReference>
<feature type="transmembrane region" description="Helical" evidence="1">
    <location>
        <begin position="17"/>
        <end position="37"/>
    </location>
</feature>
<dbReference type="Proteomes" id="UP001597362">
    <property type="component" value="Unassembled WGS sequence"/>
</dbReference>
<keyword evidence="1" id="KW-0472">Membrane</keyword>
<feature type="transmembrane region" description="Helical" evidence="1">
    <location>
        <begin position="316"/>
        <end position="337"/>
    </location>
</feature>
<evidence type="ECO:0000313" key="3">
    <source>
        <dbReference type="Proteomes" id="UP001597362"/>
    </source>
</evidence>
<accession>A0ABW4YNE1</accession>
<feature type="transmembrane region" description="Helical" evidence="1">
    <location>
        <begin position="279"/>
        <end position="304"/>
    </location>
</feature>
<evidence type="ECO:0000256" key="1">
    <source>
        <dbReference type="SAM" id="Phobius"/>
    </source>
</evidence>
<protein>
    <recommendedName>
        <fullName evidence="4">ABC transporter permease</fullName>
    </recommendedName>
</protein>
<keyword evidence="1" id="KW-1133">Transmembrane helix</keyword>
<dbReference type="RefSeq" id="WP_377774267.1">
    <property type="nucleotide sequence ID" value="NZ_JBHUHO010000038.1"/>
</dbReference>
<comment type="caution">
    <text evidence="2">The sequence shown here is derived from an EMBL/GenBank/DDBJ whole genome shotgun (WGS) entry which is preliminary data.</text>
</comment>
<evidence type="ECO:0000313" key="2">
    <source>
        <dbReference type="EMBL" id="MFD2117265.1"/>
    </source>
</evidence>
<proteinExistence type="predicted"/>
<sequence>MLRLIYYELRKNYWKRYILLTTLLFLVLNVLMIYRPYVSGDGLMEYFMPHTQEFETEWTFYEEMHQKLDGKITNERAQYVVDEYSRLRELVANRAYSREYQPDTYTGYIWTDYMMITKYIYEPMLYAVEYEENIKQVLDKANANIKFYTMHELPYELAKNEYITKQYKHRAIYEFYDSKTWEKLFTYRLSDAFLLLLVLLGVVPIYVQERELDMDQLILSSKNGKKNMSIAKLLSTILYIAILVSIFAITNITTIHILYGLEGKDMPLYALQSFQYTPLNISVLQFYCLLVFFKFTALVMVGWWIAFFSTLFQQVIYPYILSLLFIIVGLFSSGYFASVSFGKTIVALASPFTLLKVDGLYQELFGINIANHFMLRPIVSLAVQLFTALLLLIIIFRCSTRSMKYIKWSVRKVGE</sequence>
<organism evidence="2 3">
    <name type="scientific">Paenibacillus yanchengensis</name>
    <dbReference type="NCBI Taxonomy" id="2035833"/>
    <lineage>
        <taxon>Bacteria</taxon>
        <taxon>Bacillati</taxon>
        <taxon>Bacillota</taxon>
        <taxon>Bacilli</taxon>
        <taxon>Bacillales</taxon>
        <taxon>Paenibacillaceae</taxon>
        <taxon>Paenibacillus</taxon>
    </lineage>
</organism>
<gene>
    <name evidence="2" type="ORF">ACFSJH_16165</name>
</gene>
<evidence type="ECO:0008006" key="4">
    <source>
        <dbReference type="Google" id="ProtNLM"/>
    </source>
</evidence>
<feature type="transmembrane region" description="Helical" evidence="1">
    <location>
        <begin position="236"/>
        <end position="259"/>
    </location>
</feature>
<feature type="transmembrane region" description="Helical" evidence="1">
    <location>
        <begin position="378"/>
        <end position="398"/>
    </location>
</feature>